<evidence type="ECO:0000313" key="1">
    <source>
        <dbReference type="EMBL" id="OGG76719.1"/>
    </source>
</evidence>
<dbReference type="InterPro" id="IPR038555">
    <property type="entry name" value="Zincin_1_sf"/>
</dbReference>
<dbReference type="InterPro" id="IPR010428">
    <property type="entry name" value="Zincin_1"/>
</dbReference>
<dbReference type="CDD" id="cd12952">
    <property type="entry name" value="MMP_ACEL2062"/>
    <property type="match status" value="1"/>
</dbReference>
<sequence length="129" mass="14794">MKRAEFDKLVAKGYERLPKWVREKIKNVALLVEDEPSQEDRKAEGLGDDETLLGLYKGIPLSERGEQYGVGATMPDTITLYQNPIEQAAKEDDMEVVQVVADTIWHEFAHHFGMDEGEVRSRERQRDGF</sequence>
<comment type="caution">
    <text evidence="1">The sequence shown here is derived from an EMBL/GenBank/DDBJ whole genome shotgun (WGS) entry which is preliminary data.</text>
</comment>
<name>A0A1F6ESY2_9BACT</name>
<evidence type="ECO:0000313" key="2">
    <source>
        <dbReference type="Proteomes" id="UP000177215"/>
    </source>
</evidence>
<proteinExistence type="predicted"/>
<dbReference type="Proteomes" id="UP000177215">
    <property type="component" value="Unassembled WGS sequence"/>
</dbReference>
<dbReference type="SUPFAM" id="SSF55486">
    <property type="entry name" value="Metalloproteases ('zincins'), catalytic domain"/>
    <property type="match status" value="1"/>
</dbReference>
<dbReference type="STRING" id="1798515.A3B35_03805"/>
<dbReference type="Gene3D" id="3.30.2010.20">
    <property type="match status" value="1"/>
</dbReference>
<accession>A0A1F6ESY2</accession>
<dbReference type="EMBL" id="MFMC01000044">
    <property type="protein sequence ID" value="OGG76719.1"/>
    <property type="molecule type" value="Genomic_DNA"/>
</dbReference>
<reference evidence="1 2" key="1">
    <citation type="journal article" date="2016" name="Nat. Commun.">
        <title>Thousands of microbial genomes shed light on interconnected biogeochemical processes in an aquifer system.</title>
        <authorList>
            <person name="Anantharaman K."/>
            <person name="Brown C.T."/>
            <person name="Hug L.A."/>
            <person name="Sharon I."/>
            <person name="Castelle C.J."/>
            <person name="Probst A.J."/>
            <person name="Thomas B.C."/>
            <person name="Singh A."/>
            <person name="Wilkins M.J."/>
            <person name="Karaoz U."/>
            <person name="Brodie E.L."/>
            <person name="Williams K.H."/>
            <person name="Hubbard S.S."/>
            <person name="Banfield J.F."/>
        </authorList>
    </citation>
    <scope>NUCLEOTIDE SEQUENCE [LARGE SCALE GENOMIC DNA]</scope>
</reference>
<organism evidence="1 2">
    <name type="scientific">Candidatus Kaiserbacteria bacterium RIFCSPLOWO2_01_FULL_54_24</name>
    <dbReference type="NCBI Taxonomy" id="1798515"/>
    <lineage>
        <taxon>Bacteria</taxon>
        <taxon>Candidatus Kaiseribacteriota</taxon>
    </lineage>
</organism>
<dbReference type="AlphaFoldDB" id="A0A1F6ESY2"/>
<protein>
    <recommendedName>
        <fullName evidence="3">Metallopeptidase family protein</fullName>
    </recommendedName>
</protein>
<gene>
    <name evidence="1" type="ORF">A3B35_03805</name>
</gene>
<dbReference type="Pfam" id="PF06262">
    <property type="entry name" value="Zincin_1"/>
    <property type="match status" value="1"/>
</dbReference>
<evidence type="ECO:0008006" key="3">
    <source>
        <dbReference type="Google" id="ProtNLM"/>
    </source>
</evidence>